<dbReference type="Gene3D" id="1.10.1200.10">
    <property type="entry name" value="ACP-like"/>
    <property type="match status" value="1"/>
</dbReference>
<dbReference type="PROSITE" id="PS00012">
    <property type="entry name" value="PHOSPHOPANTETHEINE"/>
    <property type="match status" value="1"/>
</dbReference>
<evidence type="ECO:0000313" key="4">
    <source>
        <dbReference type="EMBL" id="MTE22290.1"/>
    </source>
</evidence>
<dbReference type="Proteomes" id="UP000473014">
    <property type="component" value="Unassembled WGS sequence"/>
</dbReference>
<feature type="domain" description="Carrier" evidence="3">
    <location>
        <begin position="8"/>
        <end position="89"/>
    </location>
</feature>
<dbReference type="InterPro" id="IPR036736">
    <property type="entry name" value="ACP-like_sf"/>
</dbReference>
<keyword evidence="2" id="KW-0597">Phosphoprotein</keyword>
<dbReference type="SUPFAM" id="SSF47336">
    <property type="entry name" value="ACP-like"/>
    <property type="match status" value="1"/>
</dbReference>
<sequence>MTDQVTAQVTVEELAALMRRTAGVTVDPRELAERAESGFDAFGLDSLGLLGIVGELEKSHGLDLPDHAERCRTPREFLRCVNGALTTEV</sequence>
<dbReference type="Pfam" id="PF00550">
    <property type="entry name" value="PP-binding"/>
    <property type="match status" value="1"/>
</dbReference>
<evidence type="ECO:0000256" key="2">
    <source>
        <dbReference type="ARBA" id="ARBA00022553"/>
    </source>
</evidence>
<dbReference type="PROSITE" id="PS50075">
    <property type="entry name" value="CARRIER"/>
    <property type="match status" value="1"/>
</dbReference>
<organism evidence="4 5">
    <name type="scientific">Streptomyces taklimakanensis</name>
    <dbReference type="NCBI Taxonomy" id="2569853"/>
    <lineage>
        <taxon>Bacteria</taxon>
        <taxon>Bacillati</taxon>
        <taxon>Actinomycetota</taxon>
        <taxon>Actinomycetes</taxon>
        <taxon>Kitasatosporales</taxon>
        <taxon>Streptomycetaceae</taxon>
        <taxon>Streptomyces</taxon>
    </lineage>
</organism>
<name>A0A6G2BJ68_9ACTN</name>
<dbReference type="InterPro" id="IPR009081">
    <property type="entry name" value="PP-bd_ACP"/>
</dbReference>
<dbReference type="AlphaFoldDB" id="A0A6G2BJ68"/>
<keyword evidence="5" id="KW-1185">Reference proteome</keyword>
<comment type="caution">
    <text evidence="4">The sequence shown here is derived from an EMBL/GenBank/DDBJ whole genome shotgun (WGS) entry which is preliminary data.</text>
</comment>
<reference evidence="4 5" key="1">
    <citation type="submission" date="2019-11" db="EMBL/GenBank/DDBJ databases">
        <authorList>
            <person name="Yuan L."/>
        </authorList>
    </citation>
    <scope>NUCLEOTIDE SEQUENCE [LARGE SCALE GENOMIC DNA]</scope>
    <source>
        <strain evidence="4 5">TRM43335</strain>
    </source>
</reference>
<evidence type="ECO:0000313" key="5">
    <source>
        <dbReference type="Proteomes" id="UP000473014"/>
    </source>
</evidence>
<keyword evidence="1" id="KW-0596">Phosphopantetheine</keyword>
<gene>
    <name evidence="4" type="ORF">F0L17_24940</name>
</gene>
<protein>
    <submittedName>
        <fullName evidence="4">Acyl carrier protein</fullName>
    </submittedName>
</protein>
<evidence type="ECO:0000259" key="3">
    <source>
        <dbReference type="PROSITE" id="PS50075"/>
    </source>
</evidence>
<dbReference type="RefSeq" id="WP_155072796.1">
    <property type="nucleotide sequence ID" value="NZ_WIXO01000001.1"/>
</dbReference>
<proteinExistence type="predicted"/>
<dbReference type="OrthoDB" id="3215648at2"/>
<dbReference type="InterPro" id="IPR006162">
    <property type="entry name" value="Ppantetheine_attach_site"/>
</dbReference>
<evidence type="ECO:0000256" key="1">
    <source>
        <dbReference type="ARBA" id="ARBA00022450"/>
    </source>
</evidence>
<accession>A0A6G2BJ68</accession>
<dbReference type="EMBL" id="WIXO01000001">
    <property type="protein sequence ID" value="MTE22290.1"/>
    <property type="molecule type" value="Genomic_DNA"/>
</dbReference>